<evidence type="ECO:0000259" key="6">
    <source>
        <dbReference type="Pfam" id="PF18052"/>
    </source>
</evidence>
<dbReference type="AlphaFoldDB" id="A0A8B8ZN04"/>
<keyword evidence="3" id="KW-0677">Repeat</keyword>
<evidence type="ECO:0000313" key="9">
    <source>
        <dbReference type="RefSeq" id="XP_038975601.1"/>
    </source>
</evidence>
<reference evidence="8 9" key="2">
    <citation type="submission" date="2025-04" db="UniProtKB">
        <authorList>
            <consortium name="RefSeq"/>
        </authorList>
    </citation>
    <scope>IDENTIFICATION</scope>
    <source>
        <tissue evidence="8 9">Young leaves</tissue>
    </source>
</reference>
<dbReference type="GO" id="GO:0006952">
    <property type="term" value="P:defense response"/>
    <property type="evidence" value="ECO:0007669"/>
    <property type="project" value="UniProtKB-KW"/>
</dbReference>
<dbReference type="InterPro" id="IPR041118">
    <property type="entry name" value="Rx_N"/>
</dbReference>
<proteinExistence type="inferred from homology"/>
<dbReference type="GeneID" id="103698734"/>
<evidence type="ECO:0000256" key="3">
    <source>
        <dbReference type="ARBA" id="ARBA00022737"/>
    </source>
</evidence>
<evidence type="ECO:0000256" key="1">
    <source>
        <dbReference type="ARBA" id="ARBA00008894"/>
    </source>
</evidence>
<evidence type="ECO:0000256" key="5">
    <source>
        <dbReference type="ARBA" id="ARBA00022821"/>
    </source>
</evidence>
<reference evidence="7" key="1">
    <citation type="journal article" date="2019" name="Nat. Commun.">
        <title>Genome-wide association mapping of date palm fruit traits.</title>
        <authorList>
            <person name="Hazzouri K.M."/>
            <person name="Gros-Balthazard M."/>
            <person name="Flowers J.M."/>
            <person name="Copetti D."/>
            <person name="Lemansour A."/>
            <person name="Lebrun M."/>
            <person name="Masmoudi K."/>
            <person name="Ferrand S."/>
            <person name="Dhar M.I."/>
            <person name="Fresquez Z.A."/>
            <person name="Rosas U."/>
            <person name="Zhang J."/>
            <person name="Talag J."/>
            <person name="Lee S."/>
            <person name="Kudrna D."/>
            <person name="Powell R.F."/>
            <person name="Leitch I.J."/>
            <person name="Krueger R.R."/>
            <person name="Wing R.A."/>
            <person name="Amiri K.M.A."/>
            <person name="Purugganan M.D."/>
        </authorList>
    </citation>
    <scope>NUCLEOTIDE SEQUENCE [LARGE SCALE GENOMIC DNA]</scope>
    <source>
        <strain evidence="7">cv. Khalas</strain>
    </source>
</reference>
<gene>
    <name evidence="8 9" type="primary">LOC103698734</name>
</gene>
<dbReference type="RefSeq" id="XP_038975561.1">
    <property type="nucleotide sequence ID" value="XM_039119633.1"/>
</dbReference>
<evidence type="ECO:0000313" key="8">
    <source>
        <dbReference type="RefSeq" id="XP_038975561.1"/>
    </source>
</evidence>
<keyword evidence="7" id="KW-1185">Reference proteome</keyword>
<dbReference type="KEGG" id="pda:103698734"/>
<dbReference type="CDD" id="cd14798">
    <property type="entry name" value="RX-CC_like"/>
    <property type="match status" value="1"/>
</dbReference>
<evidence type="ECO:0000256" key="4">
    <source>
        <dbReference type="ARBA" id="ARBA00022741"/>
    </source>
</evidence>
<name>A0A8B8ZN04_PHODC</name>
<keyword evidence="4" id="KW-0547">Nucleotide-binding</keyword>
<keyword evidence="5" id="KW-0611">Plant defense</keyword>
<keyword evidence="2" id="KW-0433">Leucine-rich repeat</keyword>
<dbReference type="Gene3D" id="1.20.5.4130">
    <property type="match status" value="1"/>
</dbReference>
<sequence>MGTISRVKDQVEWVRTELQRMKGFLKDAKSRRKGDERLENWIREIRDVAYEVEDIIDRVRFTAERQRQRRGFMGTISRIAILIGIS</sequence>
<accession>A0A8B8ZN04</accession>
<dbReference type="RefSeq" id="XP_038975601.1">
    <property type="nucleotide sequence ID" value="XM_039119673.1"/>
</dbReference>
<evidence type="ECO:0000256" key="2">
    <source>
        <dbReference type="ARBA" id="ARBA00022614"/>
    </source>
</evidence>
<dbReference type="Pfam" id="PF18052">
    <property type="entry name" value="Rx_N"/>
    <property type="match status" value="1"/>
</dbReference>
<dbReference type="InterPro" id="IPR038005">
    <property type="entry name" value="RX-like_CC"/>
</dbReference>
<protein>
    <submittedName>
        <fullName evidence="8">Disease resistance RPP13-like protein 3 isoform X1</fullName>
    </submittedName>
    <submittedName>
        <fullName evidence="9">Disease resistance RPP13-like protein 3 isoform X2</fullName>
    </submittedName>
</protein>
<organism evidence="7 9">
    <name type="scientific">Phoenix dactylifera</name>
    <name type="common">Date palm</name>
    <dbReference type="NCBI Taxonomy" id="42345"/>
    <lineage>
        <taxon>Eukaryota</taxon>
        <taxon>Viridiplantae</taxon>
        <taxon>Streptophyta</taxon>
        <taxon>Embryophyta</taxon>
        <taxon>Tracheophyta</taxon>
        <taxon>Spermatophyta</taxon>
        <taxon>Magnoliopsida</taxon>
        <taxon>Liliopsida</taxon>
        <taxon>Arecaceae</taxon>
        <taxon>Coryphoideae</taxon>
        <taxon>Phoeniceae</taxon>
        <taxon>Phoenix</taxon>
    </lineage>
</organism>
<comment type="similarity">
    <text evidence="1">Belongs to the disease resistance NB-LRR family.</text>
</comment>
<feature type="domain" description="Disease resistance N-terminal" evidence="6">
    <location>
        <begin position="4"/>
        <end position="72"/>
    </location>
</feature>
<dbReference type="Proteomes" id="UP000228380">
    <property type="component" value="Chromosome 1"/>
</dbReference>
<dbReference type="OrthoDB" id="692295at2759"/>
<dbReference type="GO" id="GO:0000166">
    <property type="term" value="F:nucleotide binding"/>
    <property type="evidence" value="ECO:0007669"/>
    <property type="project" value="UniProtKB-KW"/>
</dbReference>
<evidence type="ECO:0000313" key="7">
    <source>
        <dbReference type="Proteomes" id="UP000228380"/>
    </source>
</evidence>